<evidence type="ECO:0000256" key="4">
    <source>
        <dbReference type="ARBA" id="ARBA00023315"/>
    </source>
</evidence>
<feature type="binding site" evidence="5">
    <location>
        <begin position="123"/>
        <end position="124"/>
    </location>
    <ligand>
        <name>acetyl-CoA</name>
        <dbReference type="ChEBI" id="CHEBI:57288"/>
    </ligand>
</feature>
<dbReference type="PANTHER" id="PTHR37817:SF1">
    <property type="entry name" value="N-ACETYLTRANSFERASE EIS"/>
    <property type="match status" value="1"/>
</dbReference>
<dbReference type="PANTHER" id="PTHR37817">
    <property type="entry name" value="N-ACETYLTRANSFERASE EIS"/>
    <property type="match status" value="1"/>
</dbReference>
<keyword evidence="4 5" id="KW-0012">Acyltransferase</keyword>
<feature type="active site" description="Proton donor" evidence="5">
    <location>
        <position position="128"/>
    </location>
</feature>
<evidence type="ECO:0000313" key="8">
    <source>
        <dbReference type="Proteomes" id="UP000642993"/>
    </source>
</evidence>
<dbReference type="Pfam" id="PF17668">
    <property type="entry name" value="Acetyltransf_17"/>
    <property type="match status" value="1"/>
</dbReference>
<dbReference type="InterPro" id="IPR022902">
    <property type="entry name" value="NAcTrfase_Eis"/>
</dbReference>
<evidence type="ECO:0000259" key="6">
    <source>
        <dbReference type="PROSITE" id="PS51186"/>
    </source>
</evidence>
<organism evidence="7 8">
    <name type="scientific">Lolliginicoccus lacisalsi</name>
    <dbReference type="NCBI Taxonomy" id="2742202"/>
    <lineage>
        <taxon>Bacteria</taxon>
        <taxon>Bacillati</taxon>
        <taxon>Actinomycetota</taxon>
        <taxon>Actinomycetes</taxon>
        <taxon>Mycobacteriales</taxon>
        <taxon>Hoyosellaceae</taxon>
        <taxon>Lolliginicoccus</taxon>
    </lineage>
</organism>
<dbReference type="Pfam" id="PF13527">
    <property type="entry name" value="Acetyltransf_9"/>
    <property type="match status" value="1"/>
</dbReference>
<dbReference type="SUPFAM" id="SSF55729">
    <property type="entry name" value="Acyl-CoA N-acyltransferases (Nat)"/>
    <property type="match status" value="1"/>
</dbReference>
<accession>A0A927JBG5</accession>
<gene>
    <name evidence="7" type="ORF">HT102_04860</name>
</gene>
<dbReference type="PROSITE" id="PS51186">
    <property type="entry name" value="GNAT"/>
    <property type="match status" value="1"/>
</dbReference>
<feature type="active site" description="Proton acceptor; via carboxylate" evidence="5">
    <location>
        <position position="405"/>
    </location>
</feature>
<dbReference type="Gene3D" id="3.40.630.30">
    <property type="match status" value="2"/>
</dbReference>
<feature type="domain" description="N-acetyltransferase" evidence="6">
    <location>
        <begin position="9"/>
        <end position="153"/>
    </location>
</feature>
<evidence type="ECO:0000256" key="2">
    <source>
        <dbReference type="ARBA" id="ARBA00022488"/>
    </source>
</evidence>
<dbReference type="NCBIfam" id="NF002367">
    <property type="entry name" value="PRK01346.1-4"/>
    <property type="match status" value="1"/>
</dbReference>
<sequence length="405" mass="44741">MTTEQASAVQVRTATEEDWPHILKLDNFAFGAHIADLKTGITRDLAPDDNVLVATIGDEVVGVTMHYELQITVPGGGLVDAPGVTWVSVAPTPRRKGILRSMLTEQHQRCRASGAPVSILTASEGGIYGRFGYGPITMEYTRTLDRRFARFRDTTADPGGVRLARVEEAREVVPAIYDRWRRTCAGAVRRPDAFWRGVFADPESDRGGASALFYMVHADGFVSYRVRDHAKRMTVEVSDLFAVTPEAYIALWRALCALDLMQTITVSEPRTSLLPYLLDNPRLPRITGSFDLLWARILDVPAVLSARAYFSDLDLPFEVVDDFLDQGGVYRLRAAGGGEPGECYRVDEEPRVRITAGDLASIYFGEHRADTLAQAGRVWAVDEESLDVFDRAFATAATPQGGMFF</sequence>
<dbReference type="InterPro" id="IPR016181">
    <property type="entry name" value="Acyl_CoA_acyltransferase"/>
</dbReference>
<comment type="subunit">
    <text evidence="5">Homohexamer; trimer of dimers.</text>
</comment>
<name>A0A927JBG5_9ACTN</name>
<dbReference type="InterPro" id="IPR000182">
    <property type="entry name" value="GNAT_dom"/>
</dbReference>
<dbReference type="InterPro" id="IPR051554">
    <property type="entry name" value="Acetyltransferase_Eis"/>
</dbReference>
<dbReference type="Proteomes" id="UP000642993">
    <property type="component" value="Unassembled WGS sequence"/>
</dbReference>
<feature type="binding site" evidence="5">
    <location>
        <begin position="87"/>
        <end position="89"/>
    </location>
    <ligand>
        <name>acetyl-CoA</name>
        <dbReference type="ChEBI" id="CHEBI:57288"/>
    </ligand>
</feature>
<dbReference type="InterPro" id="IPR025559">
    <property type="entry name" value="Eis_dom"/>
</dbReference>
<dbReference type="InterPro" id="IPR036527">
    <property type="entry name" value="SCP2_sterol-bd_dom_sf"/>
</dbReference>
<comment type="caution">
    <text evidence="7">The sequence shown here is derived from an EMBL/GenBank/DDBJ whole genome shotgun (WGS) entry which is preliminary data.</text>
</comment>
<feature type="binding site" evidence="5">
    <location>
        <begin position="95"/>
        <end position="100"/>
    </location>
    <ligand>
        <name>acetyl-CoA</name>
        <dbReference type="ChEBI" id="CHEBI:57288"/>
    </ligand>
</feature>
<dbReference type="AlphaFoldDB" id="A0A927JBG5"/>
<proteinExistence type="inferred from homology"/>
<dbReference type="Pfam" id="PF13530">
    <property type="entry name" value="SCP2_2"/>
    <property type="match status" value="1"/>
</dbReference>
<comment type="similarity">
    <text evidence="1 5">Belongs to the acetyltransferase Eis family.</text>
</comment>
<dbReference type="EMBL" id="JACYWE010000002">
    <property type="protein sequence ID" value="MBD8505815.1"/>
    <property type="molecule type" value="Genomic_DNA"/>
</dbReference>
<dbReference type="HAMAP" id="MF_01812">
    <property type="entry name" value="Eis"/>
    <property type="match status" value="1"/>
</dbReference>
<protein>
    <submittedName>
        <fullName evidence="7">GNAT family N-acetyltransferase</fullName>
    </submittedName>
</protein>
<dbReference type="GO" id="GO:0034069">
    <property type="term" value="F:aminoglycoside N-acetyltransferase activity"/>
    <property type="evidence" value="ECO:0007669"/>
    <property type="project" value="TreeGrafter"/>
</dbReference>
<evidence type="ECO:0000313" key="7">
    <source>
        <dbReference type="EMBL" id="MBD8505815.1"/>
    </source>
</evidence>
<dbReference type="RefSeq" id="WP_192038273.1">
    <property type="nucleotide sequence ID" value="NZ_JACYWE010000002.1"/>
</dbReference>
<keyword evidence="3 5" id="KW-0808">Transferase</keyword>
<dbReference type="InterPro" id="IPR041380">
    <property type="entry name" value="Acetyltransf_17"/>
</dbReference>
<dbReference type="GO" id="GO:0030649">
    <property type="term" value="P:aminoglycoside antibiotic catabolic process"/>
    <property type="evidence" value="ECO:0007669"/>
    <property type="project" value="TreeGrafter"/>
</dbReference>
<evidence type="ECO:0000256" key="5">
    <source>
        <dbReference type="HAMAP-Rule" id="MF_01812"/>
    </source>
</evidence>
<keyword evidence="2" id="KW-1036">Host cytoplasmic vesicle</keyword>
<dbReference type="SUPFAM" id="SSF55718">
    <property type="entry name" value="SCP-like"/>
    <property type="match status" value="1"/>
</dbReference>
<dbReference type="Gene3D" id="3.30.1050.10">
    <property type="entry name" value="SCP2 sterol-binding domain"/>
    <property type="match status" value="1"/>
</dbReference>
<reference evidence="7" key="1">
    <citation type="submission" date="2020-09" db="EMBL/GenBank/DDBJ databases">
        <title>Hoyosella lacisalsi sp. nov., a halotolerant actinobacterium isolated from soil of Lake Gudzhirganskoe.</title>
        <authorList>
            <person name="Yang Q."/>
            <person name="Guo P.Y."/>
            <person name="Liu S.W."/>
            <person name="Li F.N."/>
            <person name="Sun C.H."/>
        </authorList>
    </citation>
    <scope>NUCLEOTIDE SEQUENCE</scope>
    <source>
        <strain evidence="7">G463</strain>
    </source>
</reference>
<keyword evidence="8" id="KW-1185">Reference proteome</keyword>
<evidence type="ECO:0000256" key="3">
    <source>
        <dbReference type="ARBA" id="ARBA00022679"/>
    </source>
</evidence>
<evidence type="ECO:0000256" key="1">
    <source>
        <dbReference type="ARBA" id="ARBA00009213"/>
    </source>
</evidence>